<accession>A0A0V0SG88</accession>
<organism evidence="1 2">
    <name type="scientific">Trichinella nelsoni</name>
    <dbReference type="NCBI Taxonomy" id="6336"/>
    <lineage>
        <taxon>Eukaryota</taxon>
        <taxon>Metazoa</taxon>
        <taxon>Ecdysozoa</taxon>
        <taxon>Nematoda</taxon>
        <taxon>Enoplea</taxon>
        <taxon>Dorylaimia</taxon>
        <taxon>Trichinellida</taxon>
        <taxon>Trichinellidae</taxon>
        <taxon>Trichinella</taxon>
    </lineage>
</organism>
<name>A0A0V0SG88_9BILA</name>
<keyword evidence="2" id="KW-1185">Reference proteome</keyword>
<dbReference type="AlphaFoldDB" id="A0A0V0SG88"/>
<reference evidence="1 2" key="1">
    <citation type="submission" date="2015-01" db="EMBL/GenBank/DDBJ databases">
        <title>Evolution of Trichinella species and genotypes.</title>
        <authorList>
            <person name="Korhonen P.K."/>
            <person name="Edoardo P."/>
            <person name="Giuseppe L.R."/>
            <person name="Gasser R.B."/>
        </authorList>
    </citation>
    <scope>NUCLEOTIDE SEQUENCE [LARGE SCALE GENOMIC DNA]</scope>
    <source>
        <strain evidence="1">ISS37</strain>
    </source>
</reference>
<comment type="caution">
    <text evidence="1">The sequence shown here is derived from an EMBL/GenBank/DDBJ whole genome shotgun (WGS) entry which is preliminary data.</text>
</comment>
<protein>
    <submittedName>
        <fullName evidence="1">Uncharacterized protein</fullName>
    </submittedName>
</protein>
<dbReference type="OrthoDB" id="10537843at2759"/>
<dbReference type="EMBL" id="JYDL01000010">
    <property type="protein sequence ID" value="KRX25872.1"/>
    <property type="molecule type" value="Genomic_DNA"/>
</dbReference>
<proteinExistence type="predicted"/>
<gene>
    <name evidence="1" type="ORF">T07_14251</name>
</gene>
<evidence type="ECO:0000313" key="1">
    <source>
        <dbReference type="EMBL" id="KRX25872.1"/>
    </source>
</evidence>
<sequence length="100" mass="11786">MNNIYKTADSFDSKTKPQRVHYFCFKHTGLLAITVNAEQQIFAPKKYTYIHQQRKLLLFLANDEVNNFLSDKADFQLRHLVSFAKFLRLSKFSILHCIES</sequence>
<dbReference type="Proteomes" id="UP000054630">
    <property type="component" value="Unassembled WGS sequence"/>
</dbReference>
<evidence type="ECO:0000313" key="2">
    <source>
        <dbReference type="Proteomes" id="UP000054630"/>
    </source>
</evidence>